<dbReference type="SUPFAM" id="SSF55347">
    <property type="entry name" value="Glyceraldehyde-3-phosphate dehydrogenase-like, C-terminal domain"/>
    <property type="match status" value="1"/>
</dbReference>
<evidence type="ECO:0000313" key="4">
    <source>
        <dbReference type="EMBL" id="RYO83482.1"/>
    </source>
</evidence>
<dbReference type="PANTHER" id="PTHR11133:SF22">
    <property type="entry name" value="ALPHA-AMINOADIPIC SEMIALDEHYDE SYNTHASE, MITOCHONDRIAL"/>
    <property type="match status" value="1"/>
</dbReference>
<comment type="caution">
    <text evidence="4">The sequence shown here is derived from an EMBL/GenBank/DDBJ whole genome shotgun (WGS) entry which is preliminary data.</text>
</comment>
<evidence type="ECO:0000256" key="1">
    <source>
        <dbReference type="ARBA" id="ARBA00023002"/>
    </source>
</evidence>
<dbReference type="GO" id="GO:0019878">
    <property type="term" value="P:lysine biosynthetic process via aminoadipic acid"/>
    <property type="evidence" value="ECO:0007669"/>
    <property type="project" value="TreeGrafter"/>
</dbReference>
<dbReference type="InterPro" id="IPR032095">
    <property type="entry name" value="Sacchrp_dh-like_C"/>
</dbReference>
<name>A0A4Q4SUY5_9PEZI</name>
<keyword evidence="1" id="KW-0560">Oxidoreductase</keyword>
<dbReference type="EMBL" id="QJNU01000896">
    <property type="protein sequence ID" value="RYO83482.1"/>
    <property type="molecule type" value="Genomic_DNA"/>
</dbReference>
<accession>A0A4Q4SUY5</accession>
<organism evidence="4 5">
    <name type="scientific">Monosporascus ibericus</name>
    <dbReference type="NCBI Taxonomy" id="155417"/>
    <lineage>
        <taxon>Eukaryota</taxon>
        <taxon>Fungi</taxon>
        <taxon>Dikarya</taxon>
        <taxon>Ascomycota</taxon>
        <taxon>Pezizomycotina</taxon>
        <taxon>Sordariomycetes</taxon>
        <taxon>Xylariomycetidae</taxon>
        <taxon>Xylariales</taxon>
        <taxon>Xylariales incertae sedis</taxon>
        <taxon>Monosporascus</taxon>
    </lineage>
</organism>
<evidence type="ECO:0000259" key="3">
    <source>
        <dbReference type="Pfam" id="PF16653"/>
    </source>
</evidence>
<dbReference type="GO" id="GO:0005737">
    <property type="term" value="C:cytoplasm"/>
    <property type="evidence" value="ECO:0007669"/>
    <property type="project" value="TreeGrafter"/>
</dbReference>
<dbReference type="InterPro" id="IPR051168">
    <property type="entry name" value="AASS"/>
</dbReference>
<proteinExistence type="predicted"/>
<sequence>MSFTWRRRVRSLVRAKIRVPAGIVRPCVDCLFRDEANFMTIAIKGKTQVVSTSYFSPAIKELDGAAKEAVITVLNEVCVDPWVDHLYAIKVIGEVNEKGGKFHDRHATPCSLSTTQSSFLKAEKVVEIPNDKVIASAIPYYVMDEYSYLACPNRNSVLSPEFYQIPEVQTVIRGSLRYDGNLQLVKALIDVGWLDVEAKDWLSPR</sequence>
<dbReference type="STRING" id="155417.A0A4Q4SUY5"/>
<feature type="domain" description="Saccharopine dehydrogenase-like C-terminal" evidence="3">
    <location>
        <begin position="79"/>
        <end position="203"/>
    </location>
</feature>
<evidence type="ECO:0000256" key="2">
    <source>
        <dbReference type="ARBA" id="ARBA00023154"/>
    </source>
</evidence>
<dbReference type="GO" id="GO:0004753">
    <property type="term" value="F:saccharopine dehydrogenase activity"/>
    <property type="evidence" value="ECO:0007669"/>
    <property type="project" value="TreeGrafter"/>
</dbReference>
<dbReference type="PANTHER" id="PTHR11133">
    <property type="entry name" value="SACCHAROPINE DEHYDROGENASE"/>
    <property type="match status" value="1"/>
</dbReference>
<protein>
    <recommendedName>
        <fullName evidence="3">Saccharopine dehydrogenase-like C-terminal domain-containing protein</fullName>
    </recommendedName>
</protein>
<dbReference type="AlphaFoldDB" id="A0A4Q4SUY5"/>
<gene>
    <name evidence="4" type="ORF">DL764_009453</name>
</gene>
<dbReference type="OrthoDB" id="10059875at2759"/>
<dbReference type="Pfam" id="PF16653">
    <property type="entry name" value="Sacchrp_dh_C"/>
    <property type="match status" value="1"/>
</dbReference>
<reference evidence="4 5" key="1">
    <citation type="submission" date="2018-06" db="EMBL/GenBank/DDBJ databases">
        <title>Complete Genomes of Monosporascus.</title>
        <authorList>
            <person name="Robinson A.J."/>
            <person name="Natvig D.O."/>
        </authorList>
    </citation>
    <scope>NUCLEOTIDE SEQUENCE [LARGE SCALE GENOMIC DNA]</scope>
    <source>
        <strain evidence="4 5">CBS 110550</strain>
    </source>
</reference>
<keyword evidence="2" id="KW-0028">Amino-acid biosynthesis</keyword>
<dbReference type="Gene3D" id="3.30.360.10">
    <property type="entry name" value="Dihydrodipicolinate Reductase, domain 2"/>
    <property type="match status" value="1"/>
</dbReference>
<dbReference type="Proteomes" id="UP000293360">
    <property type="component" value="Unassembled WGS sequence"/>
</dbReference>
<keyword evidence="2" id="KW-0457">Lysine biosynthesis</keyword>
<keyword evidence="5" id="KW-1185">Reference proteome</keyword>
<dbReference type="Gene3D" id="3.40.50.720">
    <property type="entry name" value="NAD(P)-binding Rossmann-like Domain"/>
    <property type="match status" value="1"/>
</dbReference>
<evidence type="ECO:0000313" key="5">
    <source>
        <dbReference type="Proteomes" id="UP000293360"/>
    </source>
</evidence>